<evidence type="ECO:0008006" key="3">
    <source>
        <dbReference type="Google" id="ProtNLM"/>
    </source>
</evidence>
<gene>
    <name evidence="2" type="ORF">K489DRAFT_409088</name>
</gene>
<name>A0A6J3MA68_9PEZI</name>
<dbReference type="RefSeq" id="XP_033461779.1">
    <property type="nucleotide sequence ID" value="XM_033607544.1"/>
</dbReference>
<dbReference type="Proteomes" id="UP000504637">
    <property type="component" value="Unplaced"/>
</dbReference>
<evidence type="ECO:0000313" key="2">
    <source>
        <dbReference type="RefSeq" id="XP_033461779.1"/>
    </source>
</evidence>
<proteinExistence type="predicted"/>
<dbReference type="InterPro" id="IPR038883">
    <property type="entry name" value="AN11006-like"/>
</dbReference>
<keyword evidence="1" id="KW-1185">Reference proteome</keyword>
<dbReference type="AlphaFoldDB" id="A0A6J3MA68"/>
<reference evidence="2" key="3">
    <citation type="submission" date="2025-08" db="UniProtKB">
        <authorList>
            <consortium name="RefSeq"/>
        </authorList>
    </citation>
    <scope>IDENTIFICATION</scope>
    <source>
        <strain evidence="2">CBS 342.82</strain>
    </source>
</reference>
<dbReference type="OrthoDB" id="2951834at2759"/>
<dbReference type="GeneID" id="54365343"/>
<protein>
    <recommendedName>
        <fullName evidence="3">F-box domain-containing protein</fullName>
    </recommendedName>
</protein>
<organism evidence="2">
    <name type="scientific">Dissoconium aciculare CBS 342.82</name>
    <dbReference type="NCBI Taxonomy" id="1314786"/>
    <lineage>
        <taxon>Eukaryota</taxon>
        <taxon>Fungi</taxon>
        <taxon>Dikarya</taxon>
        <taxon>Ascomycota</taxon>
        <taxon>Pezizomycotina</taxon>
        <taxon>Dothideomycetes</taxon>
        <taxon>Dothideomycetidae</taxon>
        <taxon>Mycosphaerellales</taxon>
        <taxon>Dissoconiaceae</taxon>
        <taxon>Dissoconium</taxon>
    </lineage>
</organism>
<sequence>MSLMDLPPEIRVLIYENLLVSNAPLYIRPRRINFEVVPAIVRGDADRESLVYPPILRTSKMIYAEALPLLYSENIFQFDCTWPITSMYGKFLSQIGSHTLDIRQIFFAYDQLLFQDPLTNHTIRDFEKFSSLVSGVKVVEFRFFAKSFISVDYVLVLRFLRPINALIHKAGTVEKIIIRRWPLYCPKVSQKNYKPWDLLSFKEQLGHELEASILGMGWIIADSD</sequence>
<accession>A0A6J3MA68</accession>
<reference evidence="2" key="2">
    <citation type="submission" date="2020-04" db="EMBL/GenBank/DDBJ databases">
        <authorList>
            <consortium name="NCBI Genome Project"/>
        </authorList>
    </citation>
    <scope>NUCLEOTIDE SEQUENCE</scope>
    <source>
        <strain evidence="2">CBS 342.82</strain>
    </source>
</reference>
<evidence type="ECO:0000313" key="1">
    <source>
        <dbReference type="Proteomes" id="UP000504637"/>
    </source>
</evidence>
<dbReference type="PANTHER" id="PTHR42085">
    <property type="entry name" value="F-BOX DOMAIN-CONTAINING PROTEIN"/>
    <property type="match status" value="1"/>
</dbReference>
<reference evidence="2" key="1">
    <citation type="submission" date="2020-01" db="EMBL/GenBank/DDBJ databases">
        <authorList>
            <consortium name="DOE Joint Genome Institute"/>
            <person name="Haridas S."/>
            <person name="Albert R."/>
            <person name="Binder M."/>
            <person name="Bloem J."/>
            <person name="Labutti K."/>
            <person name="Salamov A."/>
            <person name="Andreopoulos B."/>
            <person name="Baker S.E."/>
            <person name="Barry K."/>
            <person name="Bills G."/>
            <person name="Bluhm B.H."/>
            <person name="Cannon C."/>
            <person name="Castanera R."/>
            <person name="Culley D.E."/>
            <person name="Daum C."/>
            <person name="Ezra D."/>
            <person name="Gonzalez J.B."/>
            <person name="Henrissat B."/>
            <person name="Kuo A."/>
            <person name="Liang C."/>
            <person name="Lipzen A."/>
            <person name="Lutzoni F."/>
            <person name="Magnuson J."/>
            <person name="Mondo S."/>
            <person name="Nolan M."/>
            <person name="Ohm R."/>
            <person name="Pangilinan J."/>
            <person name="Park H.-J."/>
            <person name="Ramirez L."/>
            <person name="Alfaro M."/>
            <person name="Sun H."/>
            <person name="Tritt A."/>
            <person name="Yoshinaga Y."/>
            <person name="Zwiers L.-H."/>
            <person name="Turgeon B.G."/>
            <person name="Goodwin S.B."/>
            <person name="Spatafora J.W."/>
            <person name="Crous P.W."/>
            <person name="Grigoriev I.V."/>
        </authorList>
    </citation>
    <scope>NUCLEOTIDE SEQUENCE</scope>
    <source>
        <strain evidence="2">CBS 342.82</strain>
    </source>
</reference>
<dbReference type="PANTHER" id="PTHR42085:SF2">
    <property type="entry name" value="F-BOX DOMAIN-CONTAINING PROTEIN"/>
    <property type="match status" value="1"/>
</dbReference>